<dbReference type="InterPro" id="IPR000719">
    <property type="entry name" value="Prot_kinase_dom"/>
</dbReference>
<dbReference type="SUPFAM" id="SSF56112">
    <property type="entry name" value="Protein kinase-like (PK-like)"/>
    <property type="match status" value="1"/>
</dbReference>
<name>A0A1L0D2Q9_9ASCO</name>
<accession>A0A1L0D2Q9</accession>
<gene>
    <name evidence="3" type="ORF">HGUI_03656</name>
</gene>
<evidence type="ECO:0000259" key="2">
    <source>
        <dbReference type="PROSITE" id="PS50011"/>
    </source>
</evidence>
<dbReference type="SMART" id="SM00220">
    <property type="entry name" value="S_TKc"/>
    <property type="match status" value="1"/>
</dbReference>
<dbReference type="PROSITE" id="PS50011">
    <property type="entry name" value="PROTEIN_KINASE_DOM"/>
    <property type="match status" value="1"/>
</dbReference>
<reference evidence="4" key="1">
    <citation type="submission" date="2016-11" db="EMBL/GenBank/DDBJ databases">
        <authorList>
            <person name="Guldener U."/>
        </authorList>
    </citation>
    <scope>NUCLEOTIDE SEQUENCE [LARGE SCALE GENOMIC DNA]</scope>
</reference>
<dbReference type="OrthoDB" id="4062651at2759"/>
<dbReference type="PANTHER" id="PTHR44167">
    <property type="entry name" value="OVARIAN-SPECIFIC SERINE/THREONINE-PROTEIN KINASE LOK-RELATED"/>
    <property type="match status" value="1"/>
</dbReference>
<dbReference type="InterPro" id="IPR008271">
    <property type="entry name" value="Ser/Thr_kinase_AS"/>
</dbReference>
<evidence type="ECO:0000313" key="4">
    <source>
        <dbReference type="Proteomes" id="UP000183365"/>
    </source>
</evidence>
<feature type="compositionally biased region" description="Polar residues" evidence="1">
    <location>
        <begin position="555"/>
        <end position="564"/>
    </location>
</feature>
<feature type="domain" description="Protein kinase" evidence="2">
    <location>
        <begin position="3"/>
        <end position="336"/>
    </location>
</feature>
<dbReference type="PROSITE" id="PS00108">
    <property type="entry name" value="PROTEIN_KINASE_ST"/>
    <property type="match status" value="1"/>
</dbReference>
<dbReference type="PANTHER" id="PTHR44167:SF30">
    <property type="entry name" value="PHOSPHORYLASE KINASE"/>
    <property type="match status" value="1"/>
</dbReference>
<keyword evidence="4" id="KW-1185">Reference proteome</keyword>
<dbReference type="GO" id="GO:0005524">
    <property type="term" value="F:ATP binding"/>
    <property type="evidence" value="ECO:0007669"/>
    <property type="project" value="InterPro"/>
</dbReference>
<evidence type="ECO:0000256" key="1">
    <source>
        <dbReference type="SAM" id="MobiDB-lite"/>
    </source>
</evidence>
<protein>
    <recommendedName>
        <fullName evidence="2">Protein kinase domain-containing protein</fullName>
    </recommendedName>
</protein>
<dbReference type="Proteomes" id="UP000183365">
    <property type="component" value="Unassembled WGS sequence"/>
</dbReference>
<dbReference type="VEuPathDB" id="FungiDB:HGUI_03656"/>
<feature type="compositionally biased region" description="Basic and acidic residues" evidence="1">
    <location>
        <begin position="545"/>
        <end position="554"/>
    </location>
</feature>
<dbReference type="InterPro" id="IPR011009">
    <property type="entry name" value="Kinase-like_dom_sf"/>
</dbReference>
<dbReference type="GO" id="GO:0005634">
    <property type="term" value="C:nucleus"/>
    <property type="evidence" value="ECO:0007669"/>
    <property type="project" value="TreeGrafter"/>
</dbReference>
<dbReference type="Gene3D" id="1.10.510.10">
    <property type="entry name" value="Transferase(Phosphotransferase) domain 1"/>
    <property type="match status" value="1"/>
</dbReference>
<dbReference type="AlphaFoldDB" id="A0A1L0D2Q9"/>
<dbReference type="GO" id="GO:0044773">
    <property type="term" value="P:mitotic DNA damage checkpoint signaling"/>
    <property type="evidence" value="ECO:0007669"/>
    <property type="project" value="TreeGrafter"/>
</dbReference>
<dbReference type="Pfam" id="PF00069">
    <property type="entry name" value="Pkinase"/>
    <property type="match status" value="1"/>
</dbReference>
<evidence type="ECO:0000313" key="3">
    <source>
        <dbReference type="EMBL" id="SGZ41455.1"/>
    </source>
</evidence>
<organism evidence="3 4">
    <name type="scientific">Hanseniaspora guilliermondii</name>
    <dbReference type="NCBI Taxonomy" id="56406"/>
    <lineage>
        <taxon>Eukaryota</taxon>
        <taxon>Fungi</taxon>
        <taxon>Dikarya</taxon>
        <taxon>Ascomycota</taxon>
        <taxon>Saccharomycotina</taxon>
        <taxon>Saccharomycetes</taxon>
        <taxon>Saccharomycodales</taxon>
        <taxon>Saccharomycodaceae</taxon>
        <taxon>Hanseniaspora</taxon>
    </lineage>
</organism>
<dbReference type="EMBL" id="FQNF01000105">
    <property type="protein sequence ID" value="SGZ41455.1"/>
    <property type="molecule type" value="Genomic_DNA"/>
</dbReference>
<feature type="region of interest" description="Disordered" evidence="1">
    <location>
        <begin position="545"/>
        <end position="570"/>
    </location>
</feature>
<dbReference type="GO" id="GO:0004674">
    <property type="term" value="F:protein serine/threonine kinase activity"/>
    <property type="evidence" value="ECO:0007669"/>
    <property type="project" value="TreeGrafter"/>
</dbReference>
<proteinExistence type="predicted"/>
<sequence>MPYQKVCKLQSGSFSTVYKGNLTENNQVFVALKCCYKPIFNIPTDNPDYSILHHKYQNKLKKIFKLVNNEYEILNKLRQGSNISFYNNVLNDNNICHMVDFLESSEFYIFVLQFCELGDLYDHIKLLRNSSQDSYHPINYYKVINQIHQALKYAHNLGIAHRDIKPENILLDANCNAKLTDWGLSTFNLVSLQQCIGTEKYLAPECFFPQFIKKEEFAKIDKIPNYIIHQHLTDINVLKQDGYDTIVSDYWSLGITFLYILFASCPFKFAAIQHPSILKKLEKLPPSERANVTLPENKNFQLYISSSSTFIEEYYFQNLLKQESLAISKNTIHAAMNIQDNSHYPAFWLTLLPSSQMVLDSELANLIYHQNNNSCIVSSMDANHDNKVFFNQNIIDIINYTIQLLEGHIPYRLWLLHQISALITENLMCIDYLKRDLDNFMKDINFILHIQVLVLKEFVRQMAELPSHLLSIDCIDINQIISNISHIYTNRNLYNKPYEEVSEEEDEFVETNINGLDENYNNRQFSLNAKNTRGFSNMTLYESHKRTQSEERPHTTMNKTNSDSTKTEEYHNIEKSEYEDGEEIIQSFQGVSI</sequence>